<gene>
    <name evidence="11" type="ORF">PDIGIT_LOCUS11663</name>
</gene>
<evidence type="ECO:0000256" key="10">
    <source>
        <dbReference type="SAM" id="MobiDB-lite"/>
    </source>
</evidence>
<name>A0A9W4UQK1_9PLEO</name>
<comment type="caution">
    <text evidence="11">The sequence shown here is derived from an EMBL/GenBank/DDBJ whole genome shotgun (WGS) entry which is preliminary data.</text>
</comment>
<dbReference type="SUPFAM" id="SSF52540">
    <property type="entry name" value="P-loop containing nucleoside triphosphate hydrolases"/>
    <property type="match status" value="1"/>
</dbReference>
<comment type="subcellular location">
    <subcellularLocation>
        <location evidence="1">Cell membrane</location>
        <topology evidence="1">Lipid-anchor</topology>
        <orientation evidence="1">Cytoplasmic side</orientation>
    </subcellularLocation>
</comment>
<evidence type="ECO:0000256" key="2">
    <source>
        <dbReference type="ARBA" id="ARBA00010142"/>
    </source>
</evidence>
<dbReference type="Proteomes" id="UP001152607">
    <property type="component" value="Unassembled WGS sequence"/>
</dbReference>
<evidence type="ECO:0000256" key="9">
    <source>
        <dbReference type="ARBA" id="ARBA00023289"/>
    </source>
</evidence>
<dbReference type="GO" id="GO:0005525">
    <property type="term" value="F:GTP binding"/>
    <property type="evidence" value="ECO:0007669"/>
    <property type="project" value="UniProtKB-KW"/>
</dbReference>
<keyword evidence="6" id="KW-0342">GTP-binding</keyword>
<keyword evidence="9" id="KW-0636">Prenylation</keyword>
<dbReference type="SMART" id="SM00173">
    <property type="entry name" value="RAS"/>
    <property type="match status" value="1"/>
</dbReference>
<dbReference type="InterPro" id="IPR001806">
    <property type="entry name" value="Small_GTPase"/>
</dbReference>
<dbReference type="OrthoDB" id="8830751at2759"/>
<comment type="similarity">
    <text evidence="2">Belongs to the small GTPase superfamily. Rho family.</text>
</comment>
<evidence type="ECO:0000256" key="3">
    <source>
        <dbReference type="ARBA" id="ARBA00022475"/>
    </source>
</evidence>
<keyword evidence="4" id="KW-0488">Methylation</keyword>
<keyword evidence="3" id="KW-1003">Cell membrane</keyword>
<evidence type="ECO:0000313" key="12">
    <source>
        <dbReference type="Proteomes" id="UP001152607"/>
    </source>
</evidence>
<reference evidence="11" key="1">
    <citation type="submission" date="2023-01" db="EMBL/GenBank/DDBJ databases">
        <authorList>
            <person name="Van Ghelder C."/>
            <person name="Rancurel C."/>
        </authorList>
    </citation>
    <scope>NUCLEOTIDE SEQUENCE</scope>
    <source>
        <strain evidence="11">CNCM I-4278</strain>
    </source>
</reference>
<dbReference type="PANTHER" id="PTHR24072">
    <property type="entry name" value="RHO FAMILY GTPASE"/>
    <property type="match status" value="1"/>
</dbReference>
<feature type="region of interest" description="Disordered" evidence="10">
    <location>
        <begin position="224"/>
        <end position="287"/>
    </location>
</feature>
<dbReference type="InterPro" id="IPR027417">
    <property type="entry name" value="P-loop_NTPase"/>
</dbReference>
<keyword evidence="12" id="KW-1185">Reference proteome</keyword>
<dbReference type="Pfam" id="PF00071">
    <property type="entry name" value="Ras"/>
    <property type="match status" value="1"/>
</dbReference>
<evidence type="ECO:0000313" key="11">
    <source>
        <dbReference type="EMBL" id="CAI6338533.1"/>
    </source>
</evidence>
<dbReference type="PRINTS" id="PR00449">
    <property type="entry name" value="RASTRNSFRMNG"/>
</dbReference>
<evidence type="ECO:0000256" key="4">
    <source>
        <dbReference type="ARBA" id="ARBA00022481"/>
    </source>
</evidence>
<feature type="compositionally biased region" description="Basic residues" evidence="10">
    <location>
        <begin position="256"/>
        <end position="272"/>
    </location>
</feature>
<keyword evidence="5" id="KW-0547">Nucleotide-binding</keyword>
<feature type="compositionally biased region" description="Polar residues" evidence="10">
    <location>
        <begin position="227"/>
        <end position="247"/>
    </location>
</feature>
<dbReference type="NCBIfam" id="TIGR00231">
    <property type="entry name" value="small_GTP"/>
    <property type="match status" value="1"/>
</dbReference>
<evidence type="ECO:0000256" key="6">
    <source>
        <dbReference type="ARBA" id="ARBA00023134"/>
    </source>
</evidence>
<dbReference type="AlphaFoldDB" id="A0A9W4UQK1"/>
<dbReference type="InterPro" id="IPR005225">
    <property type="entry name" value="Small_GTP-bd"/>
</dbReference>
<dbReference type="SMART" id="SM00174">
    <property type="entry name" value="RHO"/>
    <property type="match status" value="1"/>
</dbReference>
<evidence type="ECO:0000256" key="8">
    <source>
        <dbReference type="ARBA" id="ARBA00023288"/>
    </source>
</evidence>
<protein>
    <submittedName>
        <fullName evidence="11">Uncharacterized protein</fullName>
    </submittedName>
</protein>
<dbReference type="Gene3D" id="3.40.50.300">
    <property type="entry name" value="P-loop containing nucleotide triphosphate hydrolases"/>
    <property type="match status" value="1"/>
</dbReference>
<dbReference type="GO" id="GO:0007264">
    <property type="term" value="P:small GTPase-mediated signal transduction"/>
    <property type="evidence" value="ECO:0007669"/>
    <property type="project" value="InterPro"/>
</dbReference>
<dbReference type="FunFam" id="3.40.50.300:FF:000983">
    <property type="entry name" value="Rho family GTPase"/>
    <property type="match status" value="1"/>
</dbReference>
<dbReference type="PROSITE" id="PS51420">
    <property type="entry name" value="RHO"/>
    <property type="match status" value="1"/>
</dbReference>
<organism evidence="11 12">
    <name type="scientific">Periconia digitata</name>
    <dbReference type="NCBI Taxonomy" id="1303443"/>
    <lineage>
        <taxon>Eukaryota</taxon>
        <taxon>Fungi</taxon>
        <taxon>Dikarya</taxon>
        <taxon>Ascomycota</taxon>
        <taxon>Pezizomycotina</taxon>
        <taxon>Dothideomycetes</taxon>
        <taxon>Pleosporomycetidae</taxon>
        <taxon>Pleosporales</taxon>
        <taxon>Massarineae</taxon>
        <taxon>Periconiaceae</taxon>
        <taxon>Periconia</taxon>
    </lineage>
</organism>
<evidence type="ECO:0000256" key="5">
    <source>
        <dbReference type="ARBA" id="ARBA00022741"/>
    </source>
</evidence>
<dbReference type="GO" id="GO:0005886">
    <property type="term" value="C:plasma membrane"/>
    <property type="evidence" value="ECO:0007669"/>
    <property type="project" value="UniProtKB-SubCell"/>
</dbReference>
<accession>A0A9W4UQK1</accession>
<dbReference type="GO" id="GO:0003924">
    <property type="term" value="F:GTPase activity"/>
    <property type="evidence" value="ECO:0007669"/>
    <property type="project" value="InterPro"/>
</dbReference>
<feature type="compositionally biased region" description="Pro residues" evidence="10">
    <location>
        <begin position="276"/>
        <end position="287"/>
    </location>
</feature>
<dbReference type="EMBL" id="CAOQHR010000008">
    <property type="protein sequence ID" value="CAI6338533.1"/>
    <property type="molecule type" value="Genomic_DNA"/>
</dbReference>
<dbReference type="PROSITE" id="PS51419">
    <property type="entry name" value="RAB"/>
    <property type="match status" value="1"/>
</dbReference>
<sequence>MNDSINISPLARLCAREIGTIAVSVHKSWARNADEQLRLGLGLIDSASRLKEWEINLARSDLQYKLGATDGHDFVTNVIGPLLLSLALQVDPIYWYPNNPRNRVRKELSTYVMAIVGSSQPDSPETLIAYLRERGYQTPSYSMMEAENIINDIVTCLCSYSTALRLKTASLSPQLELQPPQKDNQSLYLGSLQRDLQFKPSLPQRTESDLSDLWRQWNLGDERAVTPQDSQRPFAQQSQSSGKSKPTLSGELSIKKLPKGTTKSKKSQKHVSTRSPTPPPPYELSLKNPPPPFGHVCWMNDTGSPPPYHALPEDHKRKLVIVGPGACGKTCALIVFSKGTFPEVYVPTVFENYVADVDIDSNHLELALWDTAGQIDYDRLRPMSYPDSHVILMAYSVDSPESLDIVIEQYTPEIAHFCAGVPVVLTALKVDLRDDERTIHELKRTRETPVSFHEGLRTAKKIGADAYIECSARTGQGLRAVFEASTRLAIAGSGSDVKDSKCTLM</sequence>
<dbReference type="InterPro" id="IPR003578">
    <property type="entry name" value="Small_GTPase_Rho"/>
</dbReference>
<keyword evidence="8" id="KW-0449">Lipoprotein</keyword>
<dbReference type="PROSITE" id="PS51421">
    <property type="entry name" value="RAS"/>
    <property type="match status" value="1"/>
</dbReference>
<proteinExistence type="inferred from homology"/>
<evidence type="ECO:0000256" key="1">
    <source>
        <dbReference type="ARBA" id="ARBA00004342"/>
    </source>
</evidence>
<keyword evidence="7" id="KW-0472">Membrane</keyword>
<evidence type="ECO:0000256" key="7">
    <source>
        <dbReference type="ARBA" id="ARBA00023136"/>
    </source>
</evidence>
<dbReference type="SMART" id="SM00175">
    <property type="entry name" value="RAB"/>
    <property type="match status" value="1"/>
</dbReference>